<dbReference type="OrthoDB" id="276261at2759"/>
<dbReference type="Pfam" id="PF05192">
    <property type="entry name" value="MutS_III"/>
    <property type="match status" value="1"/>
</dbReference>
<dbReference type="FunFam" id="1.10.1420.10:FF:000013">
    <property type="entry name" value="mutS protein homolog 4"/>
    <property type="match status" value="1"/>
</dbReference>
<dbReference type="Pfam" id="PF05188">
    <property type="entry name" value="MutS_II"/>
    <property type="match status" value="1"/>
</dbReference>
<dbReference type="Proteomes" id="UP000800035">
    <property type="component" value="Unassembled WGS sequence"/>
</dbReference>
<dbReference type="SUPFAM" id="SSF52540">
    <property type="entry name" value="P-loop containing nucleoside triphosphate hydrolases"/>
    <property type="match status" value="1"/>
</dbReference>
<keyword evidence="5" id="KW-0238">DNA-binding</keyword>
<evidence type="ECO:0000256" key="9">
    <source>
        <dbReference type="ARBA" id="ARBA00073774"/>
    </source>
</evidence>
<dbReference type="EMBL" id="ML977001">
    <property type="protein sequence ID" value="KAF1953836.1"/>
    <property type="molecule type" value="Genomic_DNA"/>
</dbReference>
<sequence>MSRSSRPPTSYSTSGGSSSYPTYTYGYGYNTTTATRPGTRRGGTGRPSTARPRTGASTIARVERQEVICAIAESRGISPTVGLALLNLDTGEAVLCQICDSQTYVKTLHKLQVYGPTEILVMNTAASPQSKLYSIVLESAEELGSRLQVVDRKYWSENAGMSYIQELAFTDDVEAIKLTVTGSYYAVCCMAAVMKYTDFSLGRKITPHSLRIKYEPSQGSMMIDISTIYSLELVQNLHNPKSRDCLFGLLNQTQTPMGARMLRSNVLQPLTDVETINKRYDAVDELQVNEDMFQSTRGALKNFLDVDKILTALIVVPTKPTLQTSEQSINQIIMLKTFVHSIRPIYEALFGARSSMLQNIREYCAPVNIRPLLELIDEAINDDTHYAKQPVELRNQRTYAVRSGVNGLLDVARQTYKENQGDAYLYVTELGENYNLGTTIKYETSRGFYIQIPKSDLEQFEHRQLPPVFTNVVKRKNYVECQTLELMKRNQKIATSHQEVVLCSDMFIQELIEKARCHMSILFKICEAIAMLDMLSAFAHLVTVHDYVKPRITDTLCLEDARHPIREKIMQTKFIPNDVFANQQHRFQIITGCNMSGKSTFIRSVALLSIMAQIGSFVPARRASFPILGQLFARVGMDDSVESNVSTFAAEMREIAFILRNIDKQSMAIIDELGRGTSTRDGLAIAIAIAEALVNSRALVWFATHFKDIATILSERNGVKSLHLAVEISDDDTMMMLYKAVDGAVKEAHYGLALAGVVPLPPQVLADATHFAHILARQMLQKKKTSPNVIQERRRKLILSLKALLKDAYNSPMDAESLTLWLKELQKEFVNRMTAIEAAAKSIGEDSEEEDEEMDDDGDEDEDEDEEMGYTSVVDAEEDEERAASAMSIDSRITSTSSSSTVRAASTTVSSVRAVSENEG</sequence>
<comment type="subunit">
    <text evidence="7">Heterodimer consisting of MSH2-MSH3 (MutS beta). Forms a ternary complex with MutL alpha (MLH1-PMS1).</text>
</comment>
<dbReference type="InterPro" id="IPR036187">
    <property type="entry name" value="DNA_mismatch_repair_MutS_sf"/>
</dbReference>
<evidence type="ECO:0000256" key="5">
    <source>
        <dbReference type="ARBA" id="ARBA00023125"/>
    </source>
</evidence>
<evidence type="ECO:0000256" key="2">
    <source>
        <dbReference type="ARBA" id="ARBA00022151"/>
    </source>
</evidence>
<dbReference type="GO" id="GO:0030983">
    <property type="term" value="F:mismatched DNA binding"/>
    <property type="evidence" value="ECO:0007669"/>
    <property type="project" value="InterPro"/>
</dbReference>
<evidence type="ECO:0000313" key="12">
    <source>
        <dbReference type="EMBL" id="KAF1953836.1"/>
    </source>
</evidence>
<dbReference type="GO" id="GO:0007131">
    <property type="term" value="P:reciprocal meiotic recombination"/>
    <property type="evidence" value="ECO:0007669"/>
    <property type="project" value="TreeGrafter"/>
</dbReference>
<dbReference type="SMART" id="SM00534">
    <property type="entry name" value="MUTSac"/>
    <property type="match status" value="1"/>
</dbReference>
<evidence type="ECO:0000256" key="6">
    <source>
        <dbReference type="ARBA" id="ARBA00023254"/>
    </source>
</evidence>
<dbReference type="InterPro" id="IPR007860">
    <property type="entry name" value="DNA_mmatch_repair_MutS_con_dom"/>
</dbReference>
<dbReference type="FunFam" id="3.40.50.300:FF:000870">
    <property type="entry name" value="MutS protein homolog 4"/>
    <property type="match status" value="1"/>
</dbReference>
<proteinExistence type="inferred from homology"/>
<dbReference type="GO" id="GO:0140664">
    <property type="term" value="F:ATP-dependent DNA damage sensor activity"/>
    <property type="evidence" value="ECO:0007669"/>
    <property type="project" value="InterPro"/>
</dbReference>
<dbReference type="Gene3D" id="3.40.50.300">
    <property type="entry name" value="P-loop containing nucleotide triphosphate hydrolases"/>
    <property type="match status" value="1"/>
</dbReference>
<dbReference type="Gene3D" id="1.10.1420.10">
    <property type="match status" value="2"/>
</dbReference>
<evidence type="ECO:0000256" key="10">
    <source>
        <dbReference type="SAM" id="MobiDB-lite"/>
    </source>
</evidence>
<dbReference type="InterPro" id="IPR036678">
    <property type="entry name" value="MutS_con_dom_sf"/>
</dbReference>
<keyword evidence="6" id="KW-0469">Meiosis</keyword>
<feature type="compositionally biased region" description="Low complexity" evidence="10">
    <location>
        <begin position="46"/>
        <end position="55"/>
    </location>
</feature>
<dbReference type="PANTHER" id="PTHR11361:SF21">
    <property type="entry name" value="MUTS PROTEIN HOMOLOG 4"/>
    <property type="match status" value="1"/>
</dbReference>
<dbReference type="InterPro" id="IPR027417">
    <property type="entry name" value="P-loop_NTPase"/>
</dbReference>
<name>A0A6A5TSZ2_9PLEO</name>
<feature type="domain" description="DNA mismatch repair proteins mutS family" evidence="11">
    <location>
        <begin position="666"/>
        <end position="682"/>
    </location>
</feature>
<keyword evidence="13" id="KW-1185">Reference proteome</keyword>
<feature type="compositionally biased region" description="Acidic residues" evidence="10">
    <location>
        <begin position="845"/>
        <end position="868"/>
    </location>
</feature>
<keyword evidence="4" id="KW-0067">ATP-binding</keyword>
<evidence type="ECO:0000256" key="3">
    <source>
        <dbReference type="ARBA" id="ARBA00022741"/>
    </source>
</evidence>
<dbReference type="PROSITE" id="PS00486">
    <property type="entry name" value="DNA_MISMATCH_REPAIR_2"/>
    <property type="match status" value="1"/>
</dbReference>
<reference evidence="12" key="1">
    <citation type="journal article" date="2020" name="Stud. Mycol.">
        <title>101 Dothideomycetes genomes: a test case for predicting lifestyles and emergence of pathogens.</title>
        <authorList>
            <person name="Haridas S."/>
            <person name="Albert R."/>
            <person name="Binder M."/>
            <person name="Bloem J."/>
            <person name="Labutti K."/>
            <person name="Salamov A."/>
            <person name="Andreopoulos B."/>
            <person name="Baker S."/>
            <person name="Barry K."/>
            <person name="Bills G."/>
            <person name="Bluhm B."/>
            <person name="Cannon C."/>
            <person name="Castanera R."/>
            <person name="Culley D."/>
            <person name="Daum C."/>
            <person name="Ezra D."/>
            <person name="Gonzalez J."/>
            <person name="Henrissat B."/>
            <person name="Kuo A."/>
            <person name="Liang C."/>
            <person name="Lipzen A."/>
            <person name="Lutzoni F."/>
            <person name="Magnuson J."/>
            <person name="Mondo S."/>
            <person name="Nolan M."/>
            <person name="Ohm R."/>
            <person name="Pangilinan J."/>
            <person name="Park H.-J."/>
            <person name="Ramirez L."/>
            <person name="Alfaro M."/>
            <person name="Sun H."/>
            <person name="Tritt A."/>
            <person name="Yoshinaga Y."/>
            <person name="Zwiers L.-H."/>
            <person name="Turgeon B."/>
            <person name="Goodwin S."/>
            <person name="Spatafora J."/>
            <person name="Crous P."/>
            <person name="Grigoriev I."/>
        </authorList>
    </citation>
    <scope>NUCLEOTIDE SEQUENCE</scope>
    <source>
        <strain evidence="12">CBS 675.92</strain>
    </source>
</reference>
<dbReference type="GO" id="GO:0005524">
    <property type="term" value="F:ATP binding"/>
    <property type="evidence" value="ECO:0007669"/>
    <property type="project" value="UniProtKB-KW"/>
</dbReference>
<keyword evidence="3" id="KW-0547">Nucleotide-binding</keyword>
<evidence type="ECO:0000256" key="4">
    <source>
        <dbReference type="ARBA" id="ARBA00022840"/>
    </source>
</evidence>
<dbReference type="Pfam" id="PF05190">
    <property type="entry name" value="MutS_IV"/>
    <property type="match status" value="1"/>
</dbReference>
<feature type="compositionally biased region" description="Low complexity" evidence="10">
    <location>
        <begin position="891"/>
        <end position="920"/>
    </location>
</feature>
<dbReference type="SUPFAM" id="SSF48334">
    <property type="entry name" value="DNA repair protein MutS, domain III"/>
    <property type="match status" value="1"/>
</dbReference>
<dbReference type="Gene3D" id="3.30.420.110">
    <property type="entry name" value="MutS, connector domain"/>
    <property type="match status" value="1"/>
</dbReference>
<dbReference type="InterPro" id="IPR000432">
    <property type="entry name" value="DNA_mismatch_repair_MutS_C"/>
</dbReference>
<evidence type="ECO:0000256" key="7">
    <source>
        <dbReference type="ARBA" id="ARBA00025902"/>
    </source>
</evidence>
<comment type="similarity">
    <text evidence="1">Belongs to the DNA mismatch repair MutS family. MSH3 subfamily.</text>
</comment>
<feature type="region of interest" description="Disordered" evidence="10">
    <location>
        <begin position="30"/>
        <end position="57"/>
    </location>
</feature>
<dbReference type="InterPro" id="IPR011184">
    <property type="entry name" value="DNA_mismatch_repair_Msh2"/>
</dbReference>
<evidence type="ECO:0000313" key="13">
    <source>
        <dbReference type="Proteomes" id="UP000800035"/>
    </source>
</evidence>
<evidence type="ECO:0000256" key="8">
    <source>
        <dbReference type="ARBA" id="ARBA00029792"/>
    </source>
</evidence>
<dbReference type="AlphaFoldDB" id="A0A6A5TSZ2"/>
<dbReference type="PANTHER" id="PTHR11361">
    <property type="entry name" value="DNA MISMATCH REPAIR PROTEIN MUTS FAMILY MEMBER"/>
    <property type="match status" value="1"/>
</dbReference>
<dbReference type="PIRSF" id="PIRSF005813">
    <property type="entry name" value="MSH2"/>
    <property type="match status" value="1"/>
</dbReference>
<dbReference type="InterPro" id="IPR045076">
    <property type="entry name" value="MutS"/>
</dbReference>
<evidence type="ECO:0000256" key="1">
    <source>
        <dbReference type="ARBA" id="ARBA00007094"/>
    </source>
</evidence>
<gene>
    <name evidence="12" type="ORF">CC80DRAFT_537117</name>
</gene>
<dbReference type="InterPro" id="IPR007861">
    <property type="entry name" value="DNA_mismatch_repair_MutS_clamp"/>
</dbReference>
<accession>A0A6A5TSZ2</accession>
<dbReference type="GO" id="GO:0005634">
    <property type="term" value="C:nucleus"/>
    <property type="evidence" value="ECO:0007669"/>
    <property type="project" value="TreeGrafter"/>
</dbReference>
<dbReference type="Pfam" id="PF00488">
    <property type="entry name" value="MutS_V"/>
    <property type="match status" value="1"/>
</dbReference>
<protein>
    <recommendedName>
        <fullName evidence="2 9">DNA mismatch repair protein MSH3</fullName>
    </recommendedName>
    <alternativeName>
        <fullName evidence="2 9">DNA mismatch repair protein MSH3</fullName>
    </alternativeName>
    <alternativeName>
        <fullName evidence="8">MutS protein homolog 3</fullName>
    </alternativeName>
</protein>
<dbReference type="SUPFAM" id="SSF53150">
    <property type="entry name" value="DNA repair protein MutS, domain II"/>
    <property type="match status" value="1"/>
</dbReference>
<organism evidence="12 13">
    <name type="scientific">Byssothecium circinans</name>
    <dbReference type="NCBI Taxonomy" id="147558"/>
    <lineage>
        <taxon>Eukaryota</taxon>
        <taxon>Fungi</taxon>
        <taxon>Dikarya</taxon>
        <taxon>Ascomycota</taxon>
        <taxon>Pezizomycotina</taxon>
        <taxon>Dothideomycetes</taxon>
        <taxon>Pleosporomycetidae</taxon>
        <taxon>Pleosporales</taxon>
        <taxon>Massarineae</taxon>
        <taxon>Massarinaceae</taxon>
        <taxon>Byssothecium</taxon>
    </lineage>
</organism>
<dbReference type="InterPro" id="IPR007696">
    <property type="entry name" value="DNA_mismatch_repair_MutS_core"/>
</dbReference>
<dbReference type="SMART" id="SM00533">
    <property type="entry name" value="MUTSd"/>
    <property type="match status" value="1"/>
</dbReference>
<feature type="region of interest" description="Disordered" evidence="10">
    <location>
        <begin position="840"/>
        <end position="920"/>
    </location>
</feature>
<dbReference type="GO" id="GO:0006298">
    <property type="term" value="P:mismatch repair"/>
    <property type="evidence" value="ECO:0007669"/>
    <property type="project" value="InterPro"/>
</dbReference>
<evidence type="ECO:0000259" key="11">
    <source>
        <dbReference type="PROSITE" id="PS00486"/>
    </source>
</evidence>